<proteinExistence type="predicted"/>
<accession>A0ABS2HDP2</accession>
<protein>
    <submittedName>
        <fullName evidence="2">Transcriptional regulator</fullName>
    </submittedName>
</protein>
<gene>
    <name evidence="2" type="ORF">JQC93_04715</name>
</gene>
<dbReference type="EMBL" id="JAFEUM010000001">
    <property type="protein sequence ID" value="MBM7035703.1"/>
    <property type="molecule type" value="Genomic_DNA"/>
</dbReference>
<dbReference type="Pfam" id="PF10115">
    <property type="entry name" value="HlyU"/>
    <property type="match status" value="1"/>
</dbReference>
<evidence type="ECO:0000256" key="1">
    <source>
        <dbReference type="SAM" id="MobiDB-lite"/>
    </source>
</evidence>
<name>A0ABS2HDP2_9VIBR</name>
<dbReference type="InterPro" id="IPR018772">
    <property type="entry name" value="Transcription_activator_HlyU"/>
</dbReference>
<evidence type="ECO:0000313" key="2">
    <source>
        <dbReference type="EMBL" id="MBM7035703.1"/>
    </source>
</evidence>
<comment type="caution">
    <text evidence="2">The sequence shown here is derived from an EMBL/GenBank/DDBJ whole genome shotgun (WGS) entry which is preliminary data.</text>
</comment>
<reference evidence="2 3" key="1">
    <citation type="submission" date="2021-02" db="EMBL/GenBank/DDBJ databases">
        <authorList>
            <person name="Park J.-S."/>
        </authorList>
    </citation>
    <scope>NUCLEOTIDE SEQUENCE [LARGE SCALE GENOMIC DNA]</scope>
    <source>
        <strain evidence="2 3">188UL20-2</strain>
    </source>
</reference>
<dbReference type="RefSeq" id="WP_205157283.1">
    <property type="nucleotide sequence ID" value="NZ_JAFEUM010000001.1"/>
</dbReference>
<keyword evidence="3" id="KW-1185">Reference proteome</keyword>
<organism evidence="2 3">
    <name type="scientific">Vibrio ulleungensis</name>
    <dbReference type="NCBI Taxonomy" id="2807619"/>
    <lineage>
        <taxon>Bacteria</taxon>
        <taxon>Pseudomonadati</taxon>
        <taxon>Pseudomonadota</taxon>
        <taxon>Gammaproteobacteria</taxon>
        <taxon>Vibrionales</taxon>
        <taxon>Vibrionaceae</taxon>
        <taxon>Vibrio</taxon>
    </lineage>
</organism>
<evidence type="ECO:0000313" key="3">
    <source>
        <dbReference type="Proteomes" id="UP000809621"/>
    </source>
</evidence>
<feature type="region of interest" description="Disordered" evidence="1">
    <location>
        <begin position="1"/>
        <end position="23"/>
    </location>
</feature>
<dbReference type="Proteomes" id="UP000809621">
    <property type="component" value="Unassembled WGS sequence"/>
</dbReference>
<sequence>MGLLSKFFGGGSTAPKSTQAEPIEHKGFSIIAEPIAEGGQYRIAGYINKGEGEEQKTHRFIRSDVVASKQDAIDLMQNKSKTFIDQMGDSIFN</sequence>